<keyword evidence="6 10" id="KW-0175">Coiled coil</keyword>
<reference evidence="13" key="1">
    <citation type="journal article" date="2022" name="G3 (Bethesda)">
        <title>High quality genome of the basidiomycete yeast Dioszegia hungarica PDD-24b-2 isolated from cloud water.</title>
        <authorList>
            <person name="Jarrige D."/>
            <person name="Haridas S."/>
            <person name="Bleykasten-Grosshans C."/>
            <person name="Joly M."/>
            <person name="Nadalig T."/>
            <person name="Sancelme M."/>
            <person name="Vuilleumier S."/>
            <person name="Grigoriev I.V."/>
            <person name="Amato P."/>
            <person name="Bringel F."/>
        </authorList>
    </citation>
    <scope>NUCLEOTIDE SEQUENCE</scope>
    <source>
        <strain evidence="13">PDD-24b-2</strain>
    </source>
</reference>
<protein>
    <recommendedName>
        <fullName evidence="9">Kinetochore protein SPC25</fullName>
    </recommendedName>
</protein>
<dbReference type="EMBL" id="JAKWFO010000004">
    <property type="protein sequence ID" value="KAI9637528.1"/>
    <property type="molecule type" value="Genomic_DNA"/>
</dbReference>
<keyword evidence="2 9" id="KW-0158">Chromosome</keyword>
<organism evidence="13 14">
    <name type="scientific">Dioszegia hungarica</name>
    <dbReference type="NCBI Taxonomy" id="4972"/>
    <lineage>
        <taxon>Eukaryota</taxon>
        <taxon>Fungi</taxon>
        <taxon>Dikarya</taxon>
        <taxon>Basidiomycota</taxon>
        <taxon>Agaricomycotina</taxon>
        <taxon>Tremellomycetes</taxon>
        <taxon>Tremellales</taxon>
        <taxon>Bulleribasidiaceae</taxon>
        <taxon>Dioszegia</taxon>
    </lineage>
</organism>
<dbReference type="GO" id="GO:0005634">
    <property type="term" value="C:nucleus"/>
    <property type="evidence" value="ECO:0007669"/>
    <property type="project" value="UniProtKB-SubCell"/>
</dbReference>
<dbReference type="Gene3D" id="3.30.457.50">
    <property type="entry name" value="Chromosome segregation protein Spc25"/>
    <property type="match status" value="1"/>
</dbReference>
<proteinExistence type="inferred from homology"/>
<evidence type="ECO:0000259" key="12">
    <source>
        <dbReference type="Pfam" id="PF08234"/>
    </source>
</evidence>
<comment type="subunit">
    <text evidence="9">Component of the NDC80 complex.</text>
</comment>
<accession>A0AA38LWD6</accession>
<evidence type="ECO:0000313" key="14">
    <source>
        <dbReference type="Proteomes" id="UP001164286"/>
    </source>
</evidence>
<comment type="subcellular location">
    <subcellularLocation>
        <location evidence="9">Nucleus</location>
    </subcellularLocation>
    <subcellularLocation>
        <location evidence="9">Chromosome</location>
        <location evidence="9">Centromere</location>
        <location evidence="9">Kinetochore</location>
    </subcellularLocation>
</comment>
<evidence type="ECO:0000256" key="9">
    <source>
        <dbReference type="RuleBase" id="RU367150"/>
    </source>
</evidence>
<dbReference type="Pfam" id="PF08234">
    <property type="entry name" value="Spindle_Spc25"/>
    <property type="match status" value="1"/>
</dbReference>
<dbReference type="CDD" id="cd23784">
    <property type="entry name" value="RWD_Spc25"/>
    <property type="match status" value="1"/>
</dbReference>
<dbReference type="GO" id="GO:0007059">
    <property type="term" value="P:chromosome segregation"/>
    <property type="evidence" value="ECO:0007669"/>
    <property type="project" value="InterPro"/>
</dbReference>
<dbReference type="InterPro" id="IPR013255">
    <property type="entry name" value="Spc25_C"/>
</dbReference>
<feature type="domain" description="Chromosome segregation protein Spc25 C-terminal" evidence="12">
    <location>
        <begin position="171"/>
        <end position="239"/>
    </location>
</feature>
<dbReference type="InterPro" id="IPR045143">
    <property type="entry name" value="Spc25"/>
</dbReference>
<keyword evidence="8 9" id="KW-0137">Centromere</keyword>
<evidence type="ECO:0000256" key="10">
    <source>
        <dbReference type="SAM" id="Coils"/>
    </source>
</evidence>
<dbReference type="PANTHER" id="PTHR14281:SF0">
    <property type="entry name" value="KINETOCHORE PROTEIN SPC25"/>
    <property type="match status" value="1"/>
</dbReference>
<keyword evidence="9" id="KW-0539">Nucleus</keyword>
<evidence type="ECO:0000256" key="11">
    <source>
        <dbReference type="SAM" id="MobiDB-lite"/>
    </source>
</evidence>
<evidence type="ECO:0000256" key="8">
    <source>
        <dbReference type="ARBA" id="ARBA00023328"/>
    </source>
</evidence>
<dbReference type="GO" id="GO:0031262">
    <property type="term" value="C:Ndc80 complex"/>
    <property type="evidence" value="ECO:0007669"/>
    <property type="project" value="InterPro"/>
</dbReference>
<dbReference type="RefSeq" id="XP_052947305.1">
    <property type="nucleotide sequence ID" value="XM_053092430.1"/>
</dbReference>
<evidence type="ECO:0000313" key="13">
    <source>
        <dbReference type="EMBL" id="KAI9637528.1"/>
    </source>
</evidence>
<dbReference type="GO" id="GO:0051301">
    <property type="term" value="P:cell division"/>
    <property type="evidence" value="ECO:0007669"/>
    <property type="project" value="UniProtKB-UniRule"/>
</dbReference>
<evidence type="ECO:0000256" key="5">
    <source>
        <dbReference type="ARBA" id="ARBA00022838"/>
    </source>
</evidence>
<keyword evidence="7 9" id="KW-0131">Cell cycle</keyword>
<dbReference type="GeneID" id="77731635"/>
<feature type="coiled-coil region" evidence="10">
    <location>
        <begin position="53"/>
        <end position="154"/>
    </location>
</feature>
<gene>
    <name evidence="13" type="ORF">MKK02DRAFT_43453</name>
</gene>
<dbReference type="AlphaFoldDB" id="A0AA38LWD6"/>
<keyword evidence="5 9" id="KW-0995">Kinetochore</keyword>
<comment type="caution">
    <text evidence="13">The sequence shown here is derived from an EMBL/GenBank/DDBJ whole genome shotgun (WGS) entry which is preliminary data.</text>
</comment>
<evidence type="ECO:0000256" key="1">
    <source>
        <dbReference type="ARBA" id="ARBA00006379"/>
    </source>
</evidence>
<comment type="similarity">
    <text evidence="1 9">Belongs to the SPC25 family.</text>
</comment>
<evidence type="ECO:0000256" key="3">
    <source>
        <dbReference type="ARBA" id="ARBA00022618"/>
    </source>
</evidence>
<evidence type="ECO:0000256" key="2">
    <source>
        <dbReference type="ARBA" id="ARBA00022454"/>
    </source>
</evidence>
<name>A0AA38LWD6_9TREE</name>
<dbReference type="PANTHER" id="PTHR14281">
    <property type="entry name" value="KINETOCHORE PROTEIN SPC25-RELATED"/>
    <property type="match status" value="1"/>
</dbReference>
<keyword evidence="14" id="KW-1185">Reference proteome</keyword>
<sequence length="285" mass="32215">MSASQIQPVSLLDIVHNGSLDLQWDPFHSHVDAFLRAIDKYAQEARIEIASRATEHSEQVREFKAGKEEMERRINNEREKEAQMLASLESERHAHTDLQAAVSHLQTTLQKVREETAALEVELRSVKREVAGERAEKERQRATLDDQKAQDQREVEVLEDILGLNIVGGDQPNTLLFKFRLVDPLEPEREFALVADVSQYDYKVTRCDPPIPNLGVLVQQLNEDRNIMAFIKRARKAFRQLVPEPPKPPSRFDDLSGPGAKPSASQKKGAEDVLDGAGVSELRLE</sequence>
<keyword evidence="4 9" id="KW-0498">Mitosis</keyword>
<evidence type="ECO:0000256" key="4">
    <source>
        <dbReference type="ARBA" id="ARBA00022776"/>
    </source>
</evidence>
<dbReference type="Proteomes" id="UP001164286">
    <property type="component" value="Unassembled WGS sequence"/>
</dbReference>
<keyword evidence="3 9" id="KW-0132">Cell division</keyword>
<comment type="function">
    <text evidence="9">Acts as a component of the essential kinetochore-associated NDC80 complex, which is required for chromosome segregation and spindle checkpoint activity.</text>
</comment>
<evidence type="ECO:0000256" key="7">
    <source>
        <dbReference type="ARBA" id="ARBA00023306"/>
    </source>
</evidence>
<evidence type="ECO:0000256" key="6">
    <source>
        <dbReference type="ARBA" id="ARBA00023054"/>
    </source>
</evidence>
<feature type="region of interest" description="Disordered" evidence="11">
    <location>
        <begin position="242"/>
        <end position="285"/>
    </location>
</feature>